<accession>A0A1F6VQ59</accession>
<comment type="caution">
    <text evidence="1">The sequence shown here is derived from an EMBL/GenBank/DDBJ whole genome shotgun (WGS) entry which is preliminary data.</text>
</comment>
<name>A0A1F6VQ59_9BACT</name>
<proteinExistence type="predicted"/>
<gene>
    <name evidence="1" type="ORF">A3B84_02865</name>
</gene>
<dbReference type="EMBL" id="MFTY01000001">
    <property type="protein sequence ID" value="OGI71790.1"/>
    <property type="molecule type" value="Genomic_DNA"/>
</dbReference>
<evidence type="ECO:0000313" key="1">
    <source>
        <dbReference type="EMBL" id="OGI71790.1"/>
    </source>
</evidence>
<evidence type="ECO:0000313" key="2">
    <source>
        <dbReference type="Proteomes" id="UP000177112"/>
    </source>
</evidence>
<dbReference type="Proteomes" id="UP000177112">
    <property type="component" value="Unassembled WGS sequence"/>
</dbReference>
<protein>
    <submittedName>
        <fullName evidence="1">Uncharacterized protein</fullName>
    </submittedName>
</protein>
<organism evidence="1 2">
    <name type="scientific">Candidatus Nomurabacteria bacterium RIFCSPHIGHO2_02_FULL_35_13</name>
    <dbReference type="NCBI Taxonomy" id="1801748"/>
    <lineage>
        <taxon>Bacteria</taxon>
        <taxon>Candidatus Nomuraibacteriota</taxon>
    </lineage>
</organism>
<dbReference type="AlphaFoldDB" id="A0A1F6VQ59"/>
<sequence>MNLLNYQLDFLTPGSIPSFANSLKQIRHMPKSLIKPLPRPQRKHRFFCRVENFGFFLFLAKTDVFAIKNNIGRALQYRTFFL</sequence>
<dbReference type="STRING" id="1801748.A3B84_02865"/>
<reference evidence="1 2" key="1">
    <citation type="journal article" date="2016" name="Nat. Commun.">
        <title>Thousands of microbial genomes shed light on interconnected biogeochemical processes in an aquifer system.</title>
        <authorList>
            <person name="Anantharaman K."/>
            <person name="Brown C.T."/>
            <person name="Hug L.A."/>
            <person name="Sharon I."/>
            <person name="Castelle C.J."/>
            <person name="Probst A.J."/>
            <person name="Thomas B.C."/>
            <person name="Singh A."/>
            <person name="Wilkins M.J."/>
            <person name="Karaoz U."/>
            <person name="Brodie E.L."/>
            <person name="Williams K.H."/>
            <person name="Hubbard S.S."/>
            <person name="Banfield J.F."/>
        </authorList>
    </citation>
    <scope>NUCLEOTIDE SEQUENCE [LARGE SCALE GENOMIC DNA]</scope>
</reference>